<dbReference type="InterPro" id="IPR025662">
    <property type="entry name" value="Sigma_54_int_dom_ATP-bd_1"/>
</dbReference>
<dbReference type="Pfam" id="PF25601">
    <property type="entry name" value="AAA_lid_14"/>
    <property type="match status" value="1"/>
</dbReference>
<dbReference type="PROSITE" id="PS50112">
    <property type="entry name" value="PAS"/>
    <property type="match status" value="1"/>
</dbReference>
<dbReference type="SUPFAM" id="SSF52540">
    <property type="entry name" value="P-loop containing nucleoside triphosphate hydrolases"/>
    <property type="match status" value="1"/>
</dbReference>
<evidence type="ECO:0000256" key="1">
    <source>
        <dbReference type="ARBA" id="ARBA00022741"/>
    </source>
</evidence>
<evidence type="ECO:0000259" key="6">
    <source>
        <dbReference type="PROSITE" id="PS50112"/>
    </source>
</evidence>
<dbReference type="Gene3D" id="3.30.450.20">
    <property type="entry name" value="PAS domain"/>
    <property type="match status" value="1"/>
</dbReference>
<keyword evidence="2" id="KW-0067">ATP-binding</keyword>
<comment type="caution">
    <text evidence="7">The sequence shown here is derived from an EMBL/GenBank/DDBJ whole genome shotgun (WGS) entry which is preliminary data.</text>
</comment>
<dbReference type="Pfam" id="PF13426">
    <property type="entry name" value="PAS_9"/>
    <property type="match status" value="1"/>
</dbReference>
<keyword evidence="8" id="KW-1185">Reference proteome</keyword>
<evidence type="ECO:0000313" key="8">
    <source>
        <dbReference type="Proteomes" id="UP000614200"/>
    </source>
</evidence>
<feature type="domain" description="Sigma-54 factor interaction" evidence="5">
    <location>
        <begin position="153"/>
        <end position="381"/>
    </location>
</feature>
<protein>
    <submittedName>
        <fullName evidence="7">Sigma 54-interacting transcriptional regulator</fullName>
    </submittedName>
</protein>
<dbReference type="InterPro" id="IPR000014">
    <property type="entry name" value="PAS"/>
</dbReference>
<name>A0ABR9ZV16_9FIRM</name>
<sequence>MNLDQILFRASKNILDTIEEGIHIVDFNGISIVYNKAMEEIEGLKKNQVIGRHLLDIFPDWTKENSTLLTVLNTRMPIFNREQTYLNLKGKRISTINTTYPIFEEETLIGAVEIAKNLTAVTDMTEQIIELQQKLIKPVKKELGIRQYHFDELIGKNEKYQEAIKIAKRASNSTSSVLIYGDTGTGKELFAQSIHFASARQNHPFIAQNCAAIPDSLLESLLFGTAKGAFTGAQDRPGLFEQADGGTLFLDEINSMSMSLQAKLLRVLQENYVRRVGGNKDLPVDVRIIAATNEAPEVLIESGHMRKDLYYRINVINLRIPSLNERKDDIPFLVDYFIREYNDKLDKDVWMLAEELQNAFKVYDWAGNIRELKNFIESAMNLITDEHVITKEHMPSHVLEVLLLKSKYIQDDVIEVDDLNVHLQNIEKDILKKTLAYYYNNVSKAAKHLNISRQNLQYKIKIYGISMD</sequence>
<evidence type="ECO:0000256" key="3">
    <source>
        <dbReference type="ARBA" id="ARBA00023015"/>
    </source>
</evidence>
<gene>
    <name evidence="7" type="ORF">ISU02_11405</name>
</gene>
<dbReference type="InterPro" id="IPR009057">
    <property type="entry name" value="Homeodomain-like_sf"/>
</dbReference>
<organism evidence="7 8">
    <name type="scientific">Fusibacter ferrireducens</name>
    <dbReference type="NCBI Taxonomy" id="2785058"/>
    <lineage>
        <taxon>Bacteria</taxon>
        <taxon>Bacillati</taxon>
        <taxon>Bacillota</taxon>
        <taxon>Clostridia</taxon>
        <taxon>Eubacteriales</taxon>
        <taxon>Eubacteriales Family XII. Incertae Sedis</taxon>
        <taxon>Fusibacter</taxon>
    </lineage>
</organism>
<dbReference type="PANTHER" id="PTHR32071">
    <property type="entry name" value="TRANSCRIPTIONAL REGULATORY PROTEIN"/>
    <property type="match status" value="1"/>
</dbReference>
<dbReference type="InterPro" id="IPR002078">
    <property type="entry name" value="Sigma_54_int"/>
</dbReference>
<dbReference type="PROSITE" id="PS00676">
    <property type="entry name" value="SIGMA54_INTERACT_2"/>
    <property type="match status" value="1"/>
</dbReference>
<proteinExistence type="predicted"/>
<evidence type="ECO:0000256" key="4">
    <source>
        <dbReference type="ARBA" id="ARBA00023163"/>
    </source>
</evidence>
<evidence type="ECO:0000313" key="7">
    <source>
        <dbReference type="EMBL" id="MBF4693735.1"/>
    </source>
</evidence>
<dbReference type="PROSITE" id="PS00675">
    <property type="entry name" value="SIGMA54_INTERACT_1"/>
    <property type="match status" value="1"/>
</dbReference>
<dbReference type="SUPFAM" id="SSF55785">
    <property type="entry name" value="PYP-like sensor domain (PAS domain)"/>
    <property type="match status" value="1"/>
</dbReference>
<dbReference type="InterPro" id="IPR027417">
    <property type="entry name" value="P-loop_NTPase"/>
</dbReference>
<keyword evidence="4" id="KW-0804">Transcription</keyword>
<evidence type="ECO:0000259" key="5">
    <source>
        <dbReference type="PROSITE" id="PS50045"/>
    </source>
</evidence>
<evidence type="ECO:0000256" key="2">
    <source>
        <dbReference type="ARBA" id="ARBA00022840"/>
    </source>
</evidence>
<dbReference type="RefSeq" id="WP_194701973.1">
    <property type="nucleotide sequence ID" value="NZ_JADKNH010000006.1"/>
</dbReference>
<dbReference type="Gene3D" id="1.10.8.60">
    <property type="match status" value="1"/>
</dbReference>
<dbReference type="InterPro" id="IPR003593">
    <property type="entry name" value="AAA+_ATPase"/>
</dbReference>
<dbReference type="Proteomes" id="UP000614200">
    <property type="component" value="Unassembled WGS sequence"/>
</dbReference>
<dbReference type="InterPro" id="IPR035965">
    <property type="entry name" value="PAS-like_dom_sf"/>
</dbReference>
<dbReference type="InterPro" id="IPR002197">
    <property type="entry name" value="HTH_Fis"/>
</dbReference>
<dbReference type="InterPro" id="IPR025943">
    <property type="entry name" value="Sigma_54_int_dom_ATP-bd_2"/>
</dbReference>
<dbReference type="InterPro" id="IPR058031">
    <property type="entry name" value="AAA_lid_NorR"/>
</dbReference>
<keyword evidence="1" id="KW-0547">Nucleotide-binding</keyword>
<dbReference type="Pfam" id="PF02954">
    <property type="entry name" value="HTH_8"/>
    <property type="match status" value="1"/>
</dbReference>
<dbReference type="CDD" id="cd00009">
    <property type="entry name" value="AAA"/>
    <property type="match status" value="1"/>
</dbReference>
<dbReference type="NCBIfam" id="TIGR00229">
    <property type="entry name" value="sensory_box"/>
    <property type="match status" value="1"/>
</dbReference>
<dbReference type="SUPFAM" id="SSF46689">
    <property type="entry name" value="Homeodomain-like"/>
    <property type="match status" value="1"/>
</dbReference>
<keyword evidence="3" id="KW-0805">Transcription regulation</keyword>
<dbReference type="SMART" id="SM00382">
    <property type="entry name" value="AAA"/>
    <property type="match status" value="1"/>
</dbReference>
<dbReference type="PRINTS" id="PR01590">
    <property type="entry name" value="HTHFIS"/>
</dbReference>
<feature type="domain" description="PAS" evidence="6">
    <location>
        <begin position="12"/>
        <end position="55"/>
    </location>
</feature>
<dbReference type="PANTHER" id="PTHR32071:SF74">
    <property type="entry name" value="TRANSCRIPTIONAL ACTIVATOR ROCR"/>
    <property type="match status" value="1"/>
</dbReference>
<dbReference type="EMBL" id="JADKNH010000006">
    <property type="protein sequence ID" value="MBF4693735.1"/>
    <property type="molecule type" value="Genomic_DNA"/>
</dbReference>
<dbReference type="PROSITE" id="PS50045">
    <property type="entry name" value="SIGMA54_INTERACT_4"/>
    <property type="match status" value="1"/>
</dbReference>
<dbReference type="Pfam" id="PF00158">
    <property type="entry name" value="Sigma54_activat"/>
    <property type="match status" value="1"/>
</dbReference>
<reference evidence="7 8" key="1">
    <citation type="submission" date="2020-11" db="EMBL/GenBank/DDBJ databases">
        <title>Fusibacter basophilias sp. nov.</title>
        <authorList>
            <person name="Qiu D."/>
        </authorList>
    </citation>
    <scope>NUCLEOTIDE SEQUENCE [LARGE SCALE GENOMIC DNA]</scope>
    <source>
        <strain evidence="7 8">Q10-2</strain>
    </source>
</reference>
<dbReference type="Gene3D" id="1.10.10.60">
    <property type="entry name" value="Homeodomain-like"/>
    <property type="match status" value="1"/>
</dbReference>
<accession>A0ABR9ZV16</accession>
<dbReference type="Gene3D" id="3.40.50.300">
    <property type="entry name" value="P-loop containing nucleotide triphosphate hydrolases"/>
    <property type="match status" value="1"/>
</dbReference>